<dbReference type="EMBL" id="ML977314">
    <property type="protein sequence ID" value="KAF2120372.1"/>
    <property type="molecule type" value="Genomic_DNA"/>
</dbReference>
<dbReference type="Proteomes" id="UP000799770">
    <property type="component" value="Unassembled WGS sequence"/>
</dbReference>
<reference evidence="1" key="1">
    <citation type="journal article" date="2020" name="Stud. Mycol.">
        <title>101 Dothideomycetes genomes: a test case for predicting lifestyles and emergence of pathogens.</title>
        <authorList>
            <person name="Haridas S."/>
            <person name="Albert R."/>
            <person name="Binder M."/>
            <person name="Bloem J."/>
            <person name="Labutti K."/>
            <person name="Salamov A."/>
            <person name="Andreopoulos B."/>
            <person name="Baker S."/>
            <person name="Barry K."/>
            <person name="Bills G."/>
            <person name="Bluhm B."/>
            <person name="Cannon C."/>
            <person name="Castanera R."/>
            <person name="Culley D."/>
            <person name="Daum C."/>
            <person name="Ezra D."/>
            <person name="Gonzalez J."/>
            <person name="Henrissat B."/>
            <person name="Kuo A."/>
            <person name="Liang C."/>
            <person name="Lipzen A."/>
            <person name="Lutzoni F."/>
            <person name="Magnuson J."/>
            <person name="Mondo S."/>
            <person name="Nolan M."/>
            <person name="Ohm R."/>
            <person name="Pangilinan J."/>
            <person name="Park H.-J."/>
            <person name="Ramirez L."/>
            <person name="Alfaro M."/>
            <person name="Sun H."/>
            <person name="Tritt A."/>
            <person name="Yoshinaga Y."/>
            <person name="Zwiers L.-H."/>
            <person name="Turgeon B."/>
            <person name="Goodwin S."/>
            <person name="Spatafora J."/>
            <person name="Crous P."/>
            <person name="Grigoriev I."/>
        </authorList>
    </citation>
    <scope>NUCLEOTIDE SEQUENCE</scope>
    <source>
        <strain evidence="1">CBS 627.86</strain>
    </source>
</reference>
<gene>
    <name evidence="1" type="ORF">BDV96DRAFT_595913</name>
</gene>
<dbReference type="OrthoDB" id="424974at2759"/>
<accession>A0A6A5ZL94</accession>
<name>A0A6A5ZL94_9PLEO</name>
<proteinExistence type="predicted"/>
<organism evidence="1 2">
    <name type="scientific">Lophiotrema nucula</name>
    <dbReference type="NCBI Taxonomy" id="690887"/>
    <lineage>
        <taxon>Eukaryota</taxon>
        <taxon>Fungi</taxon>
        <taxon>Dikarya</taxon>
        <taxon>Ascomycota</taxon>
        <taxon>Pezizomycotina</taxon>
        <taxon>Dothideomycetes</taxon>
        <taxon>Pleosporomycetidae</taxon>
        <taxon>Pleosporales</taxon>
        <taxon>Lophiotremataceae</taxon>
        <taxon>Lophiotrema</taxon>
    </lineage>
</organism>
<keyword evidence="2" id="KW-1185">Reference proteome</keyword>
<evidence type="ECO:0000313" key="1">
    <source>
        <dbReference type="EMBL" id="KAF2120372.1"/>
    </source>
</evidence>
<sequence>MPIAPAMRPGSPAETDHRTVKRHAYSLVDEEPQSPKRYFVEFIDQEDLSYRPIDKAARIIYVGAHVSNIKFLLRRSDSGTVVHHFPTNRIDRRFTAREPNCLPIEALQLPERLLVDELLQAYSDRVNPGFPVVD</sequence>
<dbReference type="AlphaFoldDB" id="A0A6A5ZL94"/>
<evidence type="ECO:0000313" key="2">
    <source>
        <dbReference type="Proteomes" id="UP000799770"/>
    </source>
</evidence>
<protein>
    <submittedName>
        <fullName evidence="1">Uncharacterized protein</fullName>
    </submittedName>
</protein>